<accession>R0LMG9</accession>
<dbReference type="Gene3D" id="2.30.29.240">
    <property type="match status" value="1"/>
</dbReference>
<proteinExistence type="predicted"/>
<name>R0LMG9_ANAPL</name>
<dbReference type="EMBL" id="KB743062">
    <property type="protein sequence ID" value="EOB01638.1"/>
    <property type="molecule type" value="Genomic_DNA"/>
</dbReference>
<gene>
    <name evidence="1" type="ORF">Anapl_12769</name>
</gene>
<dbReference type="AlphaFoldDB" id="R0LMG9"/>
<feature type="non-terminal residue" evidence="1">
    <location>
        <position position="33"/>
    </location>
</feature>
<evidence type="ECO:0000313" key="1">
    <source>
        <dbReference type="EMBL" id="EOB01638.1"/>
    </source>
</evidence>
<reference evidence="2" key="1">
    <citation type="journal article" date="2013" name="Nat. Genet.">
        <title>The duck genome and transcriptome provide insight into an avian influenza virus reservoir species.</title>
        <authorList>
            <person name="Huang Y."/>
            <person name="Li Y."/>
            <person name="Burt D.W."/>
            <person name="Chen H."/>
            <person name="Zhang Y."/>
            <person name="Qian W."/>
            <person name="Kim H."/>
            <person name="Gan S."/>
            <person name="Zhao Y."/>
            <person name="Li J."/>
            <person name="Yi K."/>
            <person name="Feng H."/>
            <person name="Zhu P."/>
            <person name="Li B."/>
            <person name="Liu Q."/>
            <person name="Fairley S."/>
            <person name="Magor K.E."/>
            <person name="Du Z."/>
            <person name="Hu X."/>
            <person name="Goodman L."/>
            <person name="Tafer H."/>
            <person name="Vignal A."/>
            <person name="Lee T."/>
            <person name="Kim K.W."/>
            <person name="Sheng Z."/>
            <person name="An Y."/>
            <person name="Searle S."/>
            <person name="Herrero J."/>
            <person name="Groenen M.A."/>
            <person name="Crooijmans R.P."/>
            <person name="Faraut T."/>
            <person name="Cai Q."/>
            <person name="Webster R.G."/>
            <person name="Aldridge J.R."/>
            <person name="Warren W.C."/>
            <person name="Bartschat S."/>
            <person name="Kehr S."/>
            <person name="Marz M."/>
            <person name="Stadler P.F."/>
            <person name="Smith J."/>
            <person name="Kraus R.H."/>
            <person name="Zhao Y."/>
            <person name="Ren L."/>
            <person name="Fei J."/>
            <person name="Morisson M."/>
            <person name="Kaiser P."/>
            <person name="Griffin D.K."/>
            <person name="Rao M."/>
            <person name="Pitel F."/>
            <person name="Wang J."/>
            <person name="Li N."/>
        </authorList>
    </citation>
    <scope>NUCLEOTIDE SEQUENCE [LARGE SCALE GENOMIC DNA]</scope>
</reference>
<protein>
    <submittedName>
        <fullName evidence="1">1-phosphatidylinositol-4,5-bisphosphate phosphodiesterase beta-2</fullName>
    </submittedName>
</protein>
<sequence length="33" mass="3753">MSMLTPVLQPPEVKEYLSKGERFIKWDDVSTGA</sequence>
<dbReference type="Proteomes" id="UP000296049">
    <property type="component" value="Unassembled WGS sequence"/>
</dbReference>
<organism evidence="1 2">
    <name type="scientific">Anas platyrhynchos</name>
    <name type="common">Mallard</name>
    <name type="synonym">Anas boschas</name>
    <dbReference type="NCBI Taxonomy" id="8839"/>
    <lineage>
        <taxon>Eukaryota</taxon>
        <taxon>Metazoa</taxon>
        <taxon>Chordata</taxon>
        <taxon>Craniata</taxon>
        <taxon>Vertebrata</taxon>
        <taxon>Euteleostomi</taxon>
        <taxon>Archelosauria</taxon>
        <taxon>Archosauria</taxon>
        <taxon>Dinosauria</taxon>
        <taxon>Saurischia</taxon>
        <taxon>Theropoda</taxon>
        <taxon>Coelurosauria</taxon>
        <taxon>Aves</taxon>
        <taxon>Neognathae</taxon>
        <taxon>Galloanserae</taxon>
        <taxon>Anseriformes</taxon>
        <taxon>Anatidae</taxon>
        <taxon>Anatinae</taxon>
        <taxon>Anas</taxon>
    </lineage>
</organism>
<evidence type="ECO:0000313" key="2">
    <source>
        <dbReference type="Proteomes" id="UP000296049"/>
    </source>
</evidence>
<keyword evidence="2" id="KW-1185">Reference proteome</keyword>